<gene>
    <name evidence="3" type="primary">LOC117652713</name>
</gene>
<evidence type="ECO:0000313" key="2">
    <source>
        <dbReference type="Proteomes" id="UP000515158"/>
    </source>
</evidence>
<dbReference type="KEGG" id="tpal:117652713"/>
<dbReference type="Proteomes" id="UP000515158">
    <property type="component" value="Unplaced"/>
</dbReference>
<name>A0A6P9ACW5_THRPL</name>
<sequence length="192" mass="19706">MGHSDSGSSAKVILRNKRRGLLTGDRPWSVSGLPQLMAMSVGSLPTGVAAGELSQFSISESALHQLASPAASTPGKAEGLAEMMASSSTVEESVAHTTCAGSSSGAGSLRRRKMRSRKRTQSRRCDSGSDGVYPLPDSPAQRTPSSRTPSSRLLPLKTSSPLSSPGKQQAGGIVKSGSFSATPPRTAGPRAS</sequence>
<dbReference type="GeneID" id="117652713"/>
<dbReference type="InParanoid" id="A0A6P9ACW5"/>
<feature type="compositionally biased region" description="Basic residues" evidence="1">
    <location>
        <begin position="109"/>
        <end position="122"/>
    </location>
</feature>
<evidence type="ECO:0000313" key="3">
    <source>
        <dbReference type="RefSeq" id="XP_034253696.1"/>
    </source>
</evidence>
<reference evidence="3" key="1">
    <citation type="submission" date="2025-08" db="UniProtKB">
        <authorList>
            <consortium name="RefSeq"/>
        </authorList>
    </citation>
    <scope>IDENTIFICATION</scope>
    <source>
        <tissue evidence="3">Total insect</tissue>
    </source>
</reference>
<proteinExistence type="predicted"/>
<dbReference type="AlphaFoldDB" id="A0A6P9ACW5"/>
<feature type="region of interest" description="Disordered" evidence="1">
    <location>
        <begin position="69"/>
        <end position="192"/>
    </location>
</feature>
<keyword evidence="2" id="KW-1185">Reference proteome</keyword>
<evidence type="ECO:0000256" key="1">
    <source>
        <dbReference type="SAM" id="MobiDB-lite"/>
    </source>
</evidence>
<accession>A0A6P9ACW5</accession>
<organism evidence="3">
    <name type="scientific">Thrips palmi</name>
    <name type="common">Melon thrips</name>
    <dbReference type="NCBI Taxonomy" id="161013"/>
    <lineage>
        <taxon>Eukaryota</taxon>
        <taxon>Metazoa</taxon>
        <taxon>Ecdysozoa</taxon>
        <taxon>Arthropoda</taxon>
        <taxon>Hexapoda</taxon>
        <taxon>Insecta</taxon>
        <taxon>Pterygota</taxon>
        <taxon>Neoptera</taxon>
        <taxon>Paraneoptera</taxon>
        <taxon>Thysanoptera</taxon>
        <taxon>Terebrantia</taxon>
        <taxon>Thripoidea</taxon>
        <taxon>Thripidae</taxon>
        <taxon>Thrips</taxon>
    </lineage>
</organism>
<dbReference type="RefSeq" id="XP_034253696.1">
    <property type="nucleotide sequence ID" value="XM_034397805.1"/>
</dbReference>
<dbReference type="OrthoDB" id="10041151at2759"/>
<protein>
    <submittedName>
        <fullName evidence="3">Uncharacterized protein LOC117652713</fullName>
    </submittedName>
</protein>
<feature type="compositionally biased region" description="Low complexity" evidence="1">
    <location>
        <begin position="142"/>
        <end position="165"/>
    </location>
</feature>